<accession>A0AAV4W8I5</accession>
<feature type="region of interest" description="Disordered" evidence="1">
    <location>
        <begin position="60"/>
        <end position="84"/>
    </location>
</feature>
<evidence type="ECO:0000313" key="3">
    <source>
        <dbReference type="Proteomes" id="UP001054945"/>
    </source>
</evidence>
<protein>
    <submittedName>
        <fullName evidence="2">Uncharacterized protein</fullName>
    </submittedName>
</protein>
<reference evidence="2 3" key="1">
    <citation type="submission" date="2021-06" db="EMBL/GenBank/DDBJ databases">
        <title>Caerostris extrusa draft genome.</title>
        <authorList>
            <person name="Kono N."/>
            <person name="Arakawa K."/>
        </authorList>
    </citation>
    <scope>NUCLEOTIDE SEQUENCE [LARGE SCALE GENOMIC DNA]</scope>
</reference>
<keyword evidence="3" id="KW-1185">Reference proteome</keyword>
<gene>
    <name evidence="2" type="ORF">CEXT_163381</name>
</gene>
<dbReference type="AlphaFoldDB" id="A0AAV4W8I5"/>
<evidence type="ECO:0000313" key="2">
    <source>
        <dbReference type="EMBL" id="GIY78806.1"/>
    </source>
</evidence>
<dbReference type="EMBL" id="BPLR01015799">
    <property type="protein sequence ID" value="GIY78806.1"/>
    <property type="molecule type" value="Genomic_DNA"/>
</dbReference>
<evidence type="ECO:0000256" key="1">
    <source>
        <dbReference type="SAM" id="MobiDB-lite"/>
    </source>
</evidence>
<sequence length="164" mass="18052">MGMSVWEGFPLLRDHLYCEREGAIMALGEANKRKKPRSVNTIDVAKMFVTFMIHNSPFGEGDKPWTGSSNTGSPNPEGKGKDTHFVTSTRVSDRSLLNQPPSLPLAAYAQRTPQGSPARGVGRGGALISSLFSLDLEWRIASIFSESIILKIRRKPVSLFLSLY</sequence>
<organism evidence="2 3">
    <name type="scientific">Caerostris extrusa</name>
    <name type="common">Bark spider</name>
    <name type="synonym">Caerostris bankana</name>
    <dbReference type="NCBI Taxonomy" id="172846"/>
    <lineage>
        <taxon>Eukaryota</taxon>
        <taxon>Metazoa</taxon>
        <taxon>Ecdysozoa</taxon>
        <taxon>Arthropoda</taxon>
        <taxon>Chelicerata</taxon>
        <taxon>Arachnida</taxon>
        <taxon>Araneae</taxon>
        <taxon>Araneomorphae</taxon>
        <taxon>Entelegynae</taxon>
        <taxon>Araneoidea</taxon>
        <taxon>Araneidae</taxon>
        <taxon>Caerostris</taxon>
    </lineage>
</organism>
<comment type="caution">
    <text evidence="2">The sequence shown here is derived from an EMBL/GenBank/DDBJ whole genome shotgun (WGS) entry which is preliminary data.</text>
</comment>
<dbReference type="Proteomes" id="UP001054945">
    <property type="component" value="Unassembled WGS sequence"/>
</dbReference>
<proteinExistence type="predicted"/>
<name>A0AAV4W8I5_CAEEX</name>